<organism evidence="6 7">
    <name type="scientific">Psychrobacter coccoides</name>
    <dbReference type="NCBI Taxonomy" id="2818440"/>
    <lineage>
        <taxon>Bacteria</taxon>
        <taxon>Pseudomonadati</taxon>
        <taxon>Pseudomonadota</taxon>
        <taxon>Gammaproteobacteria</taxon>
        <taxon>Moraxellales</taxon>
        <taxon>Moraxellaceae</taxon>
        <taxon>Psychrobacter</taxon>
    </lineage>
</organism>
<dbReference type="RefSeq" id="WP_207990008.1">
    <property type="nucleotide sequence ID" value="NZ_JAGBKM010000004.1"/>
</dbReference>
<proteinExistence type="inferred from homology"/>
<dbReference type="InterPro" id="IPR012340">
    <property type="entry name" value="NA-bd_OB-fold"/>
</dbReference>
<accession>A0ABS3NMI9</accession>
<comment type="function">
    <text evidence="1">Involved in DNA repair and RecF pathway recombination.</text>
</comment>
<comment type="caution">
    <text evidence="6">The sequence shown here is derived from an EMBL/GenBank/DDBJ whole genome shotgun (WGS) entry which is preliminary data.</text>
</comment>
<dbReference type="Gene3D" id="1.20.1440.120">
    <property type="entry name" value="Recombination protein O, C-terminal domain"/>
    <property type="match status" value="1"/>
</dbReference>
<evidence type="ECO:0000256" key="5">
    <source>
        <dbReference type="SAM" id="MobiDB-lite"/>
    </source>
</evidence>
<dbReference type="Proteomes" id="UP000664554">
    <property type="component" value="Unassembled WGS sequence"/>
</dbReference>
<dbReference type="PANTHER" id="PTHR33991:SF1">
    <property type="entry name" value="DNA REPAIR PROTEIN RECO"/>
    <property type="match status" value="1"/>
</dbReference>
<comment type="similarity">
    <text evidence="2">Belongs to the RecO family.</text>
</comment>
<dbReference type="EMBL" id="JAGBKM010000004">
    <property type="protein sequence ID" value="MBO1530310.1"/>
    <property type="molecule type" value="Genomic_DNA"/>
</dbReference>
<dbReference type="InterPro" id="IPR042242">
    <property type="entry name" value="RecO_C"/>
</dbReference>
<evidence type="ECO:0000313" key="7">
    <source>
        <dbReference type="Proteomes" id="UP000664554"/>
    </source>
</evidence>
<name>A0ABS3NMI9_9GAMM</name>
<dbReference type="Pfam" id="PF02565">
    <property type="entry name" value="RecO_C"/>
    <property type="match status" value="1"/>
</dbReference>
<dbReference type="Gene3D" id="2.40.50.140">
    <property type="entry name" value="Nucleic acid-binding proteins"/>
    <property type="match status" value="1"/>
</dbReference>
<protein>
    <recommendedName>
        <fullName evidence="3">DNA repair protein RecO</fullName>
    </recommendedName>
    <alternativeName>
        <fullName evidence="4">Recombination protein O</fullName>
    </alternativeName>
</protein>
<keyword evidence="7" id="KW-1185">Reference proteome</keyword>
<dbReference type="InterPro" id="IPR003717">
    <property type="entry name" value="RecO"/>
</dbReference>
<evidence type="ECO:0000256" key="2">
    <source>
        <dbReference type="ARBA" id="ARBA00007452"/>
    </source>
</evidence>
<dbReference type="PANTHER" id="PTHR33991">
    <property type="entry name" value="DNA REPAIR PROTEIN RECO"/>
    <property type="match status" value="1"/>
</dbReference>
<evidence type="ECO:0000256" key="1">
    <source>
        <dbReference type="ARBA" id="ARBA00003065"/>
    </source>
</evidence>
<evidence type="ECO:0000313" key="6">
    <source>
        <dbReference type="EMBL" id="MBO1530310.1"/>
    </source>
</evidence>
<evidence type="ECO:0000256" key="3">
    <source>
        <dbReference type="ARBA" id="ARBA00021310"/>
    </source>
</evidence>
<sequence>MRNEALIGYLLHQRPYQEKRAIYYLFSQQHGIVHGIGKKGAPLFEPLQLFATGKRELKTFSQINLYQAQLQPPTDTSGDPPKDAVTAKATAPDNNAIIEPQRYQYIKGQQQYAALYLNEILWKLLPTEDPMPVLWQHYQHSLQTLKQPLSAHALRLCLRQFEHHLFNELGFALTFTHDSTLTPISAHDEYRFLPDVGFVVQNHSMEPDKTTISTLQPMFTGTEIIAMAQVGIANTTLSSWSRLHRYLIDHLLDYQPLQSRLLWQQQQRYQS</sequence>
<feature type="region of interest" description="Disordered" evidence="5">
    <location>
        <begin position="70"/>
        <end position="91"/>
    </location>
</feature>
<gene>
    <name evidence="6" type="ORF">J3492_03665</name>
</gene>
<reference evidence="6 7" key="1">
    <citation type="submission" date="2021-03" db="EMBL/GenBank/DDBJ databases">
        <authorList>
            <person name="Shang D.-D."/>
            <person name="Du Z.-J."/>
            <person name="Chen G.-J."/>
        </authorList>
    </citation>
    <scope>NUCLEOTIDE SEQUENCE [LARGE SCALE GENOMIC DNA]</scope>
    <source>
        <strain evidence="6 7">F1192</strain>
    </source>
</reference>
<evidence type="ECO:0000256" key="4">
    <source>
        <dbReference type="ARBA" id="ARBA00033409"/>
    </source>
</evidence>